<gene>
    <name evidence="6" type="ORF">DVK44_31625</name>
</gene>
<evidence type="ECO:0000256" key="2">
    <source>
        <dbReference type="ARBA" id="ARBA00023125"/>
    </source>
</evidence>
<feature type="domain" description="IclR-ED" evidence="5">
    <location>
        <begin position="62"/>
        <end position="245"/>
    </location>
</feature>
<organism evidence="6 7">
    <name type="scientific">Streptomyces paludis</name>
    <dbReference type="NCBI Taxonomy" id="2282738"/>
    <lineage>
        <taxon>Bacteria</taxon>
        <taxon>Bacillati</taxon>
        <taxon>Actinomycetota</taxon>
        <taxon>Actinomycetes</taxon>
        <taxon>Kitasatosporales</taxon>
        <taxon>Streptomycetaceae</taxon>
        <taxon>Streptomyces</taxon>
    </lineage>
</organism>
<evidence type="ECO:0000313" key="6">
    <source>
        <dbReference type="EMBL" id="AXG81507.1"/>
    </source>
</evidence>
<dbReference type="InterPro" id="IPR050707">
    <property type="entry name" value="HTH_MetabolicPath_Reg"/>
</dbReference>
<dbReference type="GO" id="GO:0045892">
    <property type="term" value="P:negative regulation of DNA-templated transcription"/>
    <property type="evidence" value="ECO:0007669"/>
    <property type="project" value="TreeGrafter"/>
</dbReference>
<evidence type="ECO:0000259" key="4">
    <source>
        <dbReference type="PROSITE" id="PS51077"/>
    </source>
</evidence>
<dbReference type="Pfam" id="PF09339">
    <property type="entry name" value="HTH_IclR"/>
    <property type="match status" value="1"/>
</dbReference>
<dbReference type="SUPFAM" id="SSF46785">
    <property type="entry name" value="Winged helix' DNA-binding domain"/>
    <property type="match status" value="1"/>
</dbReference>
<dbReference type="SUPFAM" id="SSF55781">
    <property type="entry name" value="GAF domain-like"/>
    <property type="match status" value="1"/>
</dbReference>
<sequence length="253" mass="27710">MSQTVARAIEIIGFVSRTPRSLGEIAEMLGVHKSTALRLLQTLEEGGFVRRLPEGGYAMGFQLIAYGQLALDQVEARSLARPVLQELNERYGHTVHLGELVGDGVIYVDKIDGRGSVAMGSRIGLPAQTHTAGVAKVITAHQDEATRNRILDHATFERYTPKTITSRSALEAELDLTRSRGWAEDDGEHEDYINCVALPVFDARGRATHGISITALSAAAPLTELRGHIDEFRAAAQRISKRLGWRGDEHGHR</sequence>
<dbReference type="EMBL" id="CP031194">
    <property type="protein sequence ID" value="AXG81507.1"/>
    <property type="molecule type" value="Genomic_DNA"/>
</dbReference>
<dbReference type="InterPro" id="IPR036390">
    <property type="entry name" value="WH_DNA-bd_sf"/>
</dbReference>
<reference evidence="7" key="1">
    <citation type="submission" date="2018-07" db="EMBL/GenBank/DDBJ databases">
        <authorList>
            <person name="Zhao J."/>
        </authorList>
    </citation>
    <scope>NUCLEOTIDE SEQUENCE [LARGE SCALE GENOMIC DNA]</scope>
    <source>
        <strain evidence="7">GSSD-12</strain>
    </source>
</reference>
<dbReference type="KEGG" id="spad:DVK44_31625"/>
<proteinExistence type="predicted"/>
<keyword evidence="1" id="KW-0805">Transcription regulation</keyword>
<accession>A0A345HXT3</accession>
<evidence type="ECO:0000256" key="3">
    <source>
        <dbReference type="ARBA" id="ARBA00023163"/>
    </source>
</evidence>
<dbReference type="OrthoDB" id="8479143at2"/>
<dbReference type="Proteomes" id="UP000253868">
    <property type="component" value="Chromosome"/>
</dbReference>
<dbReference type="SMART" id="SM00346">
    <property type="entry name" value="HTH_ICLR"/>
    <property type="match status" value="1"/>
</dbReference>
<dbReference type="PROSITE" id="PS51078">
    <property type="entry name" value="ICLR_ED"/>
    <property type="match status" value="1"/>
</dbReference>
<dbReference type="GO" id="GO:0003700">
    <property type="term" value="F:DNA-binding transcription factor activity"/>
    <property type="evidence" value="ECO:0007669"/>
    <property type="project" value="TreeGrafter"/>
</dbReference>
<dbReference type="InterPro" id="IPR005471">
    <property type="entry name" value="Tscrpt_reg_IclR_N"/>
</dbReference>
<dbReference type="GO" id="GO:0003677">
    <property type="term" value="F:DNA binding"/>
    <property type="evidence" value="ECO:0007669"/>
    <property type="project" value="UniProtKB-KW"/>
</dbReference>
<dbReference type="Gene3D" id="3.30.450.40">
    <property type="match status" value="1"/>
</dbReference>
<keyword evidence="7" id="KW-1185">Reference proteome</keyword>
<dbReference type="AlphaFoldDB" id="A0A345HXT3"/>
<evidence type="ECO:0000313" key="7">
    <source>
        <dbReference type="Proteomes" id="UP000253868"/>
    </source>
</evidence>
<dbReference type="Pfam" id="PF01614">
    <property type="entry name" value="IclR_C"/>
    <property type="match status" value="1"/>
</dbReference>
<protein>
    <submittedName>
        <fullName evidence="6">IclR family transcriptional regulator</fullName>
    </submittedName>
</protein>
<dbReference type="PANTHER" id="PTHR30136">
    <property type="entry name" value="HELIX-TURN-HELIX TRANSCRIPTIONAL REGULATOR, ICLR FAMILY"/>
    <property type="match status" value="1"/>
</dbReference>
<dbReference type="InterPro" id="IPR029016">
    <property type="entry name" value="GAF-like_dom_sf"/>
</dbReference>
<dbReference type="InterPro" id="IPR014757">
    <property type="entry name" value="Tscrpt_reg_IclR_C"/>
</dbReference>
<dbReference type="PANTHER" id="PTHR30136:SF24">
    <property type="entry name" value="HTH-TYPE TRANSCRIPTIONAL REPRESSOR ALLR"/>
    <property type="match status" value="1"/>
</dbReference>
<evidence type="ECO:0000256" key="1">
    <source>
        <dbReference type="ARBA" id="ARBA00023015"/>
    </source>
</evidence>
<keyword evidence="2" id="KW-0238">DNA-binding</keyword>
<keyword evidence="3" id="KW-0804">Transcription</keyword>
<dbReference type="PROSITE" id="PS51077">
    <property type="entry name" value="HTH_ICLR"/>
    <property type="match status" value="1"/>
</dbReference>
<evidence type="ECO:0000259" key="5">
    <source>
        <dbReference type="PROSITE" id="PS51078"/>
    </source>
</evidence>
<name>A0A345HXT3_9ACTN</name>
<dbReference type="Gene3D" id="1.10.10.10">
    <property type="entry name" value="Winged helix-like DNA-binding domain superfamily/Winged helix DNA-binding domain"/>
    <property type="match status" value="1"/>
</dbReference>
<dbReference type="RefSeq" id="WP_114664048.1">
    <property type="nucleotide sequence ID" value="NZ_CP031194.1"/>
</dbReference>
<dbReference type="InterPro" id="IPR036388">
    <property type="entry name" value="WH-like_DNA-bd_sf"/>
</dbReference>
<feature type="domain" description="HTH iclR-type" evidence="4">
    <location>
        <begin position="2"/>
        <end position="61"/>
    </location>
</feature>